<evidence type="ECO:0000313" key="6">
    <source>
        <dbReference type="EMBL" id="CAI0464420.1"/>
    </source>
</evidence>
<dbReference type="SMART" id="SM00255">
    <property type="entry name" value="TIR"/>
    <property type="match status" value="1"/>
</dbReference>
<dbReference type="Pfam" id="PF01582">
    <property type="entry name" value="TIR"/>
    <property type="match status" value="1"/>
</dbReference>
<evidence type="ECO:0000256" key="3">
    <source>
        <dbReference type="ARBA" id="ARBA00023027"/>
    </source>
</evidence>
<dbReference type="SUPFAM" id="SSF52200">
    <property type="entry name" value="Toll/Interleukin receptor TIR domain"/>
    <property type="match status" value="1"/>
</dbReference>
<dbReference type="PANTHER" id="PTHR32009">
    <property type="entry name" value="TMV RESISTANCE PROTEIN N-LIKE"/>
    <property type="match status" value="1"/>
</dbReference>
<proteinExistence type="predicted"/>
<protein>
    <recommendedName>
        <fullName evidence="1">ADP-ribosyl cyclase/cyclic ADP-ribose hydrolase</fullName>
        <ecNumber evidence="1">3.2.2.6</ecNumber>
    </recommendedName>
</protein>
<dbReference type="GO" id="GO:0061809">
    <property type="term" value="F:NAD+ nucleosidase activity, cyclic ADP-ribose generating"/>
    <property type="evidence" value="ECO:0007669"/>
    <property type="project" value="UniProtKB-EC"/>
</dbReference>
<dbReference type="Proteomes" id="UP001154282">
    <property type="component" value="Unassembled WGS sequence"/>
</dbReference>
<keyword evidence="3" id="KW-0520">NAD</keyword>
<dbReference type="PANTHER" id="PTHR32009:SF39">
    <property type="entry name" value="TIR DOMAIN-CONTAINING PROTEIN"/>
    <property type="match status" value="1"/>
</dbReference>
<evidence type="ECO:0000256" key="4">
    <source>
        <dbReference type="ARBA" id="ARBA00047304"/>
    </source>
</evidence>
<dbReference type="InterPro" id="IPR035897">
    <property type="entry name" value="Toll_tir_struct_dom_sf"/>
</dbReference>
<evidence type="ECO:0000259" key="5">
    <source>
        <dbReference type="PROSITE" id="PS50104"/>
    </source>
</evidence>
<dbReference type="EC" id="3.2.2.6" evidence="1"/>
<feature type="domain" description="TIR" evidence="5">
    <location>
        <begin position="17"/>
        <end position="127"/>
    </location>
</feature>
<sequence>MLSSSSSSHRVMYNGKWEYDVFVCFRGADTRNSFTSHLMEALSREEIKAFIDDMLEKTEIGELISVLQRSALSIVIFSENFADSSWCLDEVATISQIMEEFGHRVLPIFYKVDPSCFRGLWELCCYH</sequence>
<evidence type="ECO:0000256" key="2">
    <source>
        <dbReference type="ARBA" id="ARBA00022801"/>
    </source>
</evidence>
<organism evidence="6 7">
    <name type="scientific">Linum tenue</name>
    <dbReference type="NCBI Taxonomy" id="586396"/>
    <lineage>
        <taxon>Eukaryota</taxon>
        <taxon>Viridiplantae</taxon>
        <taxon>Streptophyta</taxon>
        <taxon>Embryophyta</taxon>
        <taxon>Tracheophyta</taxon>
        <taxon>Spermatophyta</taxon>
        <taxon>Magnoliopsida</taxon>
        <taxon>eudicotyledons</taxon>
        <taxon>Gunneridae</taxon>
        <taxon>Pentapetalae</taxon>
        <taxon>rosids</taxon>
        <taxon>fabids</taxon>
        <taxon>Malpighiales</taxon>
        <taxon>Linaceae</taxon>
        <taxon>Linum</taxon>
    </lineage>
</organism>
<accession>A0AAV0P0W1</accession>
<dbReference type="GO" id="GO:0007165">
    <property type="term" value="P:signal transduction"/>
    <property type="evidence" value="ECO:0007669"/>
    <property type="project" value="InterPro"/>
</dbReference>
<comment type="catalytic activity">
    <reaction evidence="4">
        <text>NAD(+) + H2O = ADP-D-ribose + nicotinamide + H(+)</text>
        <dbReference type="Rhea" id="RHEA:16301"/>
        <dbReference type="ChEBI" id="CHEBI:15377"/>
        <dbReference type="ChEBI" id="CHEBI:15378"/>
        <dbReference type="ChEBI" id="CHEBI:17154"/>
        <dbReference type="ChEBI" id="CHEBI:57540"/>
        <dbReference type="ChEBI" id="CHEBI:57967"/>
        <dbReference type="EC" id="3.2.2.6"/>
    </reaction>
    <physiologicalReaction direction="left-to-right" evidence="4">
        <dbReference type="Rhea" id="RHEA:16302"/>
    </physiologicalReaction>
</comment>
<reference evidence="6" key="1">
    <citation type="submission" date="2022-08" db="EMBL/GenBank/DDBJ databases">
        <authorList>
            <person name="Gutierrez-Valencia J."/>
        </authorList>
    </citation>
    <scope>NUCLEOTIDE SEQUENCE</scope>
</reference>
<dbReference type="EMBL" id="CAMGYJ010000008">
    <property type="protein sequence ID" value="CAI0464420.1"/>
    <property type="molecule type" value="Genomic_DNA"/>
</dbReference>
<dbReference type="PROSITE" id="PS50104">
    <property type="entry name" value="TIR"/>
    <property type="match status" value="1"/>
</dbReference>
<keyword evidence="7" id="KW-1185">Reference proteome</keyword>
<comment type="caution">
    <text evidence="6">The sequence shown here is derived from an EMBL/GenBank/DDBJ whole genome shotgun (WGS) entry which is preliminary data.</text>
</comment>
<dbReference type="Gene3D" id="3.40.50.10140">
    <property type="entry name" value="Toll/interleukin-1 receptor homology (TIR) domain"/>
    <property type="match status" value="1"/>
</dbReference>
<dbReference type="AlphaFoldDB" id="A0AAV0P0W1"/>
<evidence type="ECO:0000256" key="1">
    <source>
        <dbReference type="ARBA" id="ARBA00011982"/>
    </source>
</evidence>
<evidence type="ECO:0000313" key="7">
    <source>
        <dbReference type="Proteomes" id="UP001154282"/>
    </source>
</evidence>
<keyword evidence="2" id="KW-0378">Hydrolase</keyword>
<dbReference type="InterPro" id="IPR000157">
    <property type="entry name" value="TIR_dom"/>
</dbReference>
<gene>
    <name evidence="6" type="ORF">LITE_LOCUS36183</name>
</gene>
<name>A0AAV0P0W1_9ROSI</name>